<dbReference type="Gene3D" id="3.40.50.1460">
    <property type="match status" value="1"/>
</dbReference>
<protein>
    <recommendedName>
        <fullName evidence="10">Legumain prodomain domain-containing protein</fullName>
    </recommendedName>
</protein>
<keyword evidence="7" id="KW-0325">Glycoprotein</keyword>
<evidence type="ECO:0000256" key="7">
    <source>
        <dbReference type="ARBA" id="ARBA00023180"/>
    </source>
</evidence>
<evidence type="ECO:0000256" key="3">
    <source>
        <dbReference type="ARBA" id="ARBA00022729"/>
    </source>
</evidence>
<reference evidence="11" key="1">
    <citation type="journal article" date="2009" name="PLoS Genet.">
        <title>Sequencing, mapping, and analysis of 27,455 maize full-length cDNAs.</title>
        <authorList>
            <person name="Soderlund C."/>
            <person name="Descour A."/>
            <person name="Kudrna D."/>
            <person name="Bomhoff M."/>
            <person name="Boyd L."/>
            <person name="Currie J."/>
            <person name="Angelova A."/>
            <person name="Collura K."/>
            <person name="Wissotski M."/>
            <person name="Ashley E."/>
            <person name="Morrow D."/>
            <person name="Fernandes J."/>
            <person name="Walbot V."/>
            <person name="Yu Y."/>
        </authorList>
    </citation>
    <scope>NUCLEOTIDE SEQUENCE</scope>
    <source>
        <strain evidence="11">B73</strain>
    </source>
</reference>
<comment type="similarity">
    <text evidence="1">Belongs to the peptidase C13 family.</text>
</comment>
<dbReference type="Proteomes" id="UP000007305">
    <property type="component" value="Chromosome 8"/>
</dbReference>
<evidence type="ECO:0000256" key="4">
    <source>
        <dbReference type="ARBA" id="ARBA00022801"/>
    </source>
</evidence>
<dbReference type="FunFam" id="1.10.132.130:FF:000001">
    <property type="entry name" value="Vacuolar-processing enzyme beta-isozyme"/>
    <property type="match status" value="1"/>
</dbReference>
<dbReference type="GO" id="GO:0004197">
    <property type="term" value="F:cysteine-type endopeptidase activity"/>
    <property type="evidence" value="ECO:0000318"/>
    <property type="project" value="GO_Central"/>
</dbReference>
<dbReference type="Gene3D" id="1.10.132.130">
    <property type="match status" value="1"/>
</dbReference>
<dbReference type="ExpressionAtlas" id="B4FC74">
    <property type="expression patterns" value="baseline and differential"/>
</dbReference>
<dbReference type="InterPro" id="IPR001096">
    <property type="entry name" value="Peptidase_C13"/>
</dbReference>
<feature type="signal peptide" evidence="9">
    <location>
        <begin position="1"/>
        <end position="21"/>
    </location>
</feature>
<evidence type="ECO:0000256" key="6">
    <source>
        <dbReference type="ARBA" id="ARBA00023157"/>
    </source>
</evidence>
<accession>B4FC74</accession>
<feature type="active site" evidence="8">
    <location>
        <position position="190"/>
    </location>
</feature>
<dbReference type="PIRSF" id="PIRSF500139">
    <property type="entry name" value="AE"/>
    <property type="match status" value="1"/>
</dbReference>
<feature type="active site" description="Nucleophile" evidence="8">
    <location>
        <position position="233"/>
    </location>
</feature>
<evidence type="ECO:0000256" key="5">
    <source>
        <dbReference type="ARBA" id="ARBA00022807"/>
    </source>
</evidence>
<name>B4FC74_MAIZE</name>
<dbReference type="Pfam" id="PF20985">
    <property type="entry name" value="Legum_prodom"/>
    <property type="match status" value="1"/>
</dbReference>
<evidence type="ECO:0000313" key="11">
    <source>
        <dbReference type="EMBL" id="ACF79717.1"/>
    </source>
</evidence>
<dbReference type="Gramene" id="Zm00001eb345400_T001">
    <property type="protein sequence ID" value="Zm00001eb345400_P001"/>
    <property type="gene ID" value="Zm00001eb345400"/>
</dbReference>
<dbReference type="InterPro" id="IPR043577">
    <property type="entry name" value="AE"/>
</dbReference>
<dbReference type="InterPro" id="IPR046427">
    <property type="entry name" value="Legumain_prodom_sf"/>
</dbReference>
<dbReference type="GO" id="GO:0051603">
    <property type="term" value="P:proteolysis involved in protein catabolic process"/>
    <property type="evidence" value="ECO:0000318"/>
    <property type="project" value="GO_Central"/>
</dbReference>
<dbReference type="GO" id="GO:0006624">
    <property type="term" value="P:vacuolar protein processing"/>
    <property type="evidence" value="ECO:0000318"/>
    <property type="project" value="GO_Central"/>
</dbReference>
<reference evidence="12" key="4">
    <citation type="submission" date="2021-05" db="UniProtKB">
        <authorList>
            <consortium name="EnsemblPlants"/>
        </authorList>
    </citation>
    <scope>IDENTIFICATION</scope>
    <source>
        <strain evidence="12">cv. B73</strain>
    </source>
</reference>
<keyword evidence="2" id="KW-0645">Protease</keyword>
<evidence type="ECO:0000256" key="8">
    <source>
        <dbReference type="PIRSR" id="PIRSR019663-1"/>
    </source>
</evidence>
<dbReference type="CDD" id="cd21115">
    <property type="entry name" value="legumain_C"/>
    <property type="match status" value="1"/>
</dbReference>
<keyword evidence="13" id="KW-1185">Reference proteome</keyword>
<dbReference type="PRINTS" id="PR00776">
    <property type="entry name" value="HEMOGLOBNASE"/>
</dbReference>
<feature type="chain" id="PRO_5043300881" description="Legumain prodomain domain-containing protein" evidence="9">
    <location>
        <begin position="22"/>
        <end position="498"/>
    </location>
</feature>
<keyword evidence="6" id="KW-1015">Disulfide bond</keyword>
<dbReference type="FunFam" id="3.40.50.1460:FF:000005">
    <property type="entry name" value="Vacuolar-processing enzyme beta-isozyme"/>
    <property type="match status" value="1"/>
</dbReference>
<dbReference type="OrthoDB" id="192611at2759"/>
<keyword evidence="4" id="KW-0378">Hydrolase</keyword>
<evidence type="ECO:0007829" key="14">
    <source>
        <dbReference type="PeptideAtlas" id="B4FC74"/>
    </source>
</evidence>
<evidence type="ECO:0000313" key="13">
    <source>
        <dbReference type="Proteomes" id="UP000007305"/>
    </source>
</evidence>
<evidence type="ECO:0000256" key="9">
    <source>
        <dbReference type="SAM" id="SignalP"/>
    </source>
</evidence>
<dbReference type="PANTHER" id="PTHR12000">
    <property type="entry name" value="HEMOGLOBINASE FAMILY MEMBER"/>
    <property type="match status" value="1"/>
</dbReference>
<dbReference type="AlphaFoldDB" id="B4FC74"/>
<dbReference type="MEROPS" id="C13.002"/>
<evidence type="ECO:0000256" key="1">
    <source>
        <dbReference type="ARBA" id="ARBA00009941"/>
    </source>
</evidence>
<dbReference type="EMBL" id="BT034712">
    <property type="protein sequence ID" value="ACF79717.1"/>
    <property type="molecule type" value="mRNA"/>
</dbReference>
<gene>
    <name evidence="12" type="primary">LOC100192667</name>
</gene>
<sequence>MASRRLLFAVQLLVLIAAVAGTRWQDFLRLPSESESVGTRWAVLIAGSNGYYNYRHQVVISSITLSLCFATTLVEQILLHAYIHIHGQADVCHAYQVLKKGGLKDENIVVFMYDDIADSPDNPRPGVIINHPSGGDVYAGVPKDYTGKDVNANNFLAALLGNRSAVTGGGSGKVVASGPADHVFVYYSDHGGPGVLGMPSSDDYLYAKDLVDALRKKHAAGGYRSLVFYLEACESGSIFEGLLPPDIAVYATTAANAEESSWGTYCPGDDPGPPPEFDTCLGDLYSVAWMEDSDARRDRRAETLRQQYLAVKDRTSAHGTYSLGSHAMEYGDVQGLGAQSLYTFMGSDDATAASLSGRGRGQPAVSQRDADLVYFWRRYRRAAERTPEKAEARTRLLRAVSRRSRVDSIMELIGGLLFGSEGGPRVLGAVRPAGQPLADDWDCLKSLVRAYERSCGPLGQYGMKHMRGFANICNAGVGEDGMAKVASEACAAVARSDD</sequence>
<keyword evidence="5" id="KW-0788">Thiol protease</keyword>
<dbReference type="InterPro" id="IPR048501">
    <property type="entry name" value="Legum_prodom"/>
</dbReference>
<feature type="domain" description="Legumain prodomain" evidence="10">
    <location>
        <begin position="396"/>
        <end position="490"/>
    </location>
</feature>
<evidence type="ECO:0000313" key="12">
    <source>
        <dbReference type="EnsemblPlants" id="Zm00001eb345400_P001"/>
    </source>
</evidence>
<evidence type="ECO:0000259" key="10">
    <source>
        <dbReference type="Pfam" id="PF20985"/>
    </source>
</evidence>
<dbReference type="EnsemblPlants" id="Zm00001eb345400_T001">
    <property type="protein sequence ID" value="Zm00001eb345400_P001"/>
    <property type="gene ID" value="Zm00001eb345400"/>
</dbReference>
<dbReference type="PANTHER" id="PTHR12000:SF19">
    <property type="entry name" value="VACUOLAR-PROCESSING ENZYME"/>
    <property type="match status" value="1"/>
</dbReference>
<dbReference type="PIRSF" id="PIRSF019663">
    <property type="entry name" value="Legumain"/>
    <property type="match status" value="1"/>
</dbReference>
<dbReference type="GO" id="GO:0005773">
    <property type="term" value="C:vacuole"/>
    <property type="evidence" value="ECO:0007669"/>
    <property type="project" value="GOC"/>
</dbReference>
<keyword evidence="3 9" id="KW-0732">Signal</keyword>
<reference evidence="13" key="2">
    <citation type="journal article" date="2009" name="Science">
        <title>The B73 maize genome: complexity, diversity, and dynamics.</title>
        <authorList>
            <person name="Schnable P.S."/>
            <person name="Ware D."/>
            <person name="Fulton R.S."/>
            <person name="Stein J.C."/>
            <person name="Wei F."/>
            <person name="Pasternak S."/>
            <person name="Liang C."/>
            <person name="Zhang J."/>
            <person name="Fulton L."/>
            <person name="Graves T.A."/>
            <person name="Minx P."/>
            <person name="Reily A.D."/>
            <person name="Courtney L."/>
            <person name="Kruchowski S.S."/>
            <person name="Tomlinson C."/>
            <person name="Strong C."/>
            <person name="Delehaunty K."/>
            <person name="Fronick C."/>
            <person name="Courtney B."/>
            <person name="Rock S.M."/>
            <person name="Belter E."/>
            <person name="Du F."/>
            <person name="Kim K."/>
            <person name="Abbott R.M."/>
            <person name="Cotton M."/>
            <person name="Levy A."/>
            <person name="Marchetto P."/>
            <person name="Ochoa K."/>
            <person name="Jackson S.M."/>
            <person name="Gillam B."/>
            <person name="Chen W."/>
            <person name="Yan L."/>
            <person name="Higginbotham J."/>
            <person name="Cardenas M."/>
            <person name="Waligorski J."/>
            <person name="Applebaum E."/>
            <person name="Phelps L."/>
            <person name="Falcone J."/>
            <person name="Kanchi K."/>
            <person name="Thane T."/>
            <person name="Scimone A."/>
            <person name="Thane N."/>
            <person name="Henke J."/>
            <person name="Wang T."/>
            <person name="Ruppert J."/>
            <person name="Shah N."/>
            <person name="Rotter K."/>
            <person name="Hodges J."/>
            <person name="Ingenthron E."/>
            <person name="Cordes M."/>
            <person name="Kohlberg S."/>
            <person name="Sgro J."/>
            <person name="Delgado B."/>
            <person name="Mead K."/>
            <person name="Chinwalla A."/>
            <person name="Leonard S."/>
            <person name="Crouse K."/>
            <person name="Collura K."/>
            <person name="Kudrna D."/>
            <person name="Currie J."/>
            <person name="He R."/>
            <person name="Angelova A."/>
            <person name="Rajasekar S."/>
            <person name="Mueller T."/>
            <person name="Lomeli R."/>
            <person name="Scara G."/>
            <person name="Ko A."/>
            <person name="Delaney K."/>
            <person name="Wissotski M."/>
            <person name="Lopez G."/>
            <person name="Campos D."/>
            <person name="Braidotti M."/>
            <person name="Ashley E."/>
            <person name="Golser W."/>
            <person name="Kim H."/>
            <person name="Lee S."/>
            <person name="Lin J."/>
            <person name="Dujmic Z."/>
            <person name="Kim W."/>
            <person name="Talag J."/>
            <person name="Zuccolo A."/>
            <person name="Fan C."/>
            <person name="Sebastian A."/>
            <person name="Kramer M."/>
            <person name="Spiegel L."/>
            <person name="Nascimento L."/>
            <person name="Zutavern T."/>
            <person name="Miller B."/>
            <person name="Ambroise C."/>
            <person name="Muller S."/>
            <person name="Spooner W."/>
            <person name="Narechania A."/>
            <person name="Ren L."/>
            <person name="Wei S."/>
            <person name="Kumari S."/>
            <person name="Faga B."/>
            <person name="Levy M.J."/>
            <person name="McMahan L."/>
            <person name="Van Buren P."/>
            <person name="Vaughn M.W."/>
            <person name="Ying K."/>
            <person name="Yeh C.-T."/>
            <person name="Emrich S.J."/>
            <person name="Jia Y."/>
            <person name="Kalyanaraman A."/>
            <person name="Hsia A.-P."/>
            <person name="Barbazuk W.B."/>
            <person name="Baucom R.S."/>
            <person name="Brutnell T.P."/>
            <person name="Carpita N.C."/>
            <person name="Chaparro C."/>
            <person name="Chia J.-M."/>
            <person name="Deragon J.-M."/>
            <person name="Estill J.C."/>
            <person name="Fu Y."/>
            <person name="Jeddeloh J.A."/>
            <person name="Han Y."/>
            <person name="Lee H."/>
            <person name="Li P."/>
            <person name="Lisch D.R."/>
            <person name="Liu S."/>
            <person name="Liu Z."/>
            <person name="Nagel D.H."/>
            <person name="McCann M.C."/>
            <person name="SanMiguel P."/>
            <person name="Myers A.M."/>
            <person name="Nettleton D."/>
            <person name="Nguyen J."/>
            <person name="Penning B.W."/>
            <person name="Ponnala L."/>
            <person name="Schneider K.L."/>
            <person name="Schwartz D.C."/>
            <person name="Sharma A."/>
            <person name="Soderlund C."/>
            <person name="Springer N.M."/>
            <person name="Sun Q."/>
            <person name="Wang H."/>
            <person name="Waterman M."/>
            <person name="Westerman R."/>
            <person name="Wolfgruber T.K."/>
            <person name="Yang L."/>
            <person name="Yu Y."/>
            <person name="Zhang L."/>
            <person name="Zhou S."/>
            <person name="Zhu Q."/>
            <person name="Bennetzen J.L."/>
            <person name="Dawe R.K."/>
            <person name="Jiang J."/>
            <person name="Jiang N."/>
            <person name="Presting G.G."/>
            <person name="Wessler S.R."/>
            <person name="Aluru S."/>
            <person name="Martienssen R.A."/>
            <person name="Clifton S.W."/>
            <person name="McCombie W.R."/>
            <person name="Wing R.A."/>
            <person name="Wilson R.K."/>
        </authorList>
    </citation>
    <scope>NUCLEOTIDE SEQUENCE [LARGE SCALE GENOMIC DNA]</scope>
    <source>
        <strain evidence="13">cv. B73</strain>
    </source>
</reference>
<dbReference type="HOGENOM" id="CLU_024160_0_0_1"/>
<keyword evidence="14" id="KW-1267">Proteomics identification</keyword>
<organism evidence="11">
    <name type="scientific">Zea mays</name>
    <name type="common">Maize</name>
    <dbReference type="NCBI Taxonomy" id="4577"/>
    <lineage>
        <taxon>Eukaryota</taxon>
        <taxon>Viridiplantae</taxon>
        <taxon>Streptophyta</taxon>
        <taxon>Embryophyta</taxon>
        <taxon>Tracheophyta</taxon>
        <taxon>Spermatophyta</taxon>
        <taxon>Magnoliopsida</taxon>
        <taxon>Liliopsida</taxon>
        <taxon>Poales</taxon>
        <taxon>Poaceae</taxon>
        <taxon>PACMAD clade</taxon>
        <taxon>Panicoideae</taxon>
        <taxon>Andropogonodae</taxon>
        <taxon>Andropogoneae</taxon>
        <taxon>Tripsacinae</taxon>
        <taxon>Zea</taxon>
    </lineage>
</organism>
<proteinExistence type="evidence at protein level"/>
<reference evidence="12" key="3">
    <citation type="submission" date="2019-07" db="EMBL/GenBank/DDBJ databases">
        <authorList>
            <person name="Seetharam A."/>
            <person name="Woodhouse M."/>
            <person name="Cannon E."/>
        </authorList>
    </citation>
    <scope>NUCLEOTIDE SEQUENCE [LARGE SCALE GENOMIC DNA]</scope>
    <source>
        <strain evidence="12">cv. B73</strain>
    </source>
</reference>
<dbReference type="Pfam" id="PF01650">
    <property type="entry name" value="Peptidase_C13"/>
    <property type="match status" value="2"/>
</dbReference>
<evidence type="ECO:0000256" key="2">
    <source>
        <dbReference type="ARBA" id="ARBA00022670"/>
    </source>
</evidence>